<keyword evidence="2" id="KW-1185">Reference proteome</keyword>
<accession>A0ABV5KQ35</accession>
<proteinExistence type="predicted"/>
<dbReference type="RefSeq" id="WP_377493493.1">
    <property type="nucleotide sequence ID" value="NZ_JBHMDO010000017.1"/>
</dbReference>
<evidence type="ECO:0000313" key="1">
    <source>
        <dbReference type="EMBL" id="MFB9326328.1"/>
    </source>
</evidence>
<evidence type="ECO:0000313" key="2">
    <source>
        <dbReference type="Proteomes" id="UP001589747"/>
    </source>
</evidence>
<dbReference type="Proteomes" id="UP001589747">
    <property type="component" value="Unassembled WGS sequence"/>
</dbReference>
<reference evidence="1 2" key="1">
    <citation type="submission" date="2024-09" db="EMBL/GenBank/DDBJ databases">
        <authorList>
            <person name="Sun Q."/>
            <person name="Mori K."/>
        </authorList>
    </citation>
    <scope>NUCLEOTIDE SEQUENCE [LARGE SCALE GENOMIC DNA]</scope>
    <source>
        <strain evidence="1 2">TISTR 2452</strain>
    </source>
</reference>
<organism evidence="1 2">
    <name type="scientific">Paenibacillus aurantiacus</name>
    <dbReference type="NCBI Taxonomy" id="1936118"/>
    <lineage>
        <taxon>Bacteria</taxon>
        <taxon>Bacillati</taxon>
        <taxon>Bacillota</taxon>
        <taxon>Bacilli</taxon>
        <taxon>Bacillales</taxon>
        <taxon>Paenibacillaceae</taxon>
        <taxon>Paenibacillus</taxon>
    </lineage>
</organism>
<sequence>MRKFLFILLLAGGGLSLCYYFILQGRTANKLTEEITSAQQYELAQIDKQAALSVARLKRLVADGQLQAGEVQLATYVVEDFRGITERYSHMALMNDQSAMSKLEELRATL</sequence>
<dbReference type="EMBL" id="JBHMDO010000017">
    <property type="protein sequence ID" value="MFB9326328.1"/>
    <property type="molecule type" value="Genomic_DNA"/>
</dbReference>
<gene>
    <name evidence="1" type="ORF">ACFFSY_10420</name>
</gene>
<evidence type="ECO:0008006" key="3">
    <source>
        <dbReference type="Google" id="ProtNLM"/>
    </source>
</evidence>
<name>A0ABV5KQ35_9BACL</name>
<protein>
    <recommendedName>
        <fullName evidence="3">DUF4363 family protein</fullName>
    </recommendedName>
</protein>
<comment type="caution">
    <text evidence="1">The sequence shown here is derived from an EMBL/GenBank/DDBJ whole genome shotgun (WGS) entry which is preliminary data.</text>
</comment>